<dbReference type="PANTHER" id="PTHR35841:SF1">
    <property type="entry name" value="PHOSPHONATES-BINDING PERIPLASMIC PROTEIN"/>
    <property type="match status" value="1"/>
</dbReference>
<evidence type="ECO:0000313" key="1">
    <source>
        <dbReference type="EMBL" id="UXX84048.1"/>
    </source>
</evidence>
<name>A0ABY6DFR4_9RHOB</name>
<protein>
    <submittedName>
        <fullName evidence="1">Phosphate/phosphite/phosphonate ABC transporter substrate-binding protein</fullName>
    </submittedName>
</protein>
<dbReference type="Pfam" id="PF12974">
    <property type="entry name" value="Phosphonate-bd"/>
    <property type="match status" value="1"/>
</dbReference>
<accession>A0ABY6DFR4</accession>
<proteinExistence type="predicted"/>
<dbReference type="Gene3D" id="3.40.190.10">
    <property type="entry name" value="Periplasmic binding protein-like II"/>
    <property type="match status" value="1"/>
</dbReference>
<sequence>MIASLPMYDRPETRAANDALWAGIRAQLSEAAPPTLTRGGDLWKQWQNPDLILSQTCGYPYRSRLHGQVQLVGSPVHDLPGCPPGHYNSVIIARVDDPRADPTDFADAPFAYNEALSQSGWAAPQNYAAAHGFRFCNPVQSGGHIASARAVAEGRADIAAIDALTWLLITRHDAFAAGLREITRTPPTPILPYITAHGRDADALAGVVSSAIAALPALHRETLALTGLARIPAAHYLSVPNPPPPAPDTPVLD</sequence>
<gene>
    <name evidence="1" type="ORF">N7U68_05170</name>
</gene>
<keyword evidence="2" id="KW-1185">Reference proteome</keyword>
<dbReference type="SUPFAM" id="SSF53850">
    <property type="entry name" value="Periplasmic binding protein-like II"/>
    <property type="match status" value="1"/>
</dbReference>
<dbReference type="RefSeq" id="WP_263048456.1">
    <property type="nucleotide sequence ID" value="NZ_CP106738.1"/>
</dbReference>
<dbReference type="Proteomes" id="UP001064087">
    <property type="component" value="Chromosome"/>
</dbReference>
<dbReference type="PANTHER" id="PTHR35841">
    <property type="entry name" value="PHOSPHONATES-BINDING PERIPLASMIC PROTEIN"/>
    <property type="match status" value="1"/>
</dbReference>
<evidence type="ECO:0000313" key="2">
    <source>
        <dbReference type="Proteomes" id="UP001064087"/>
    </source>
</evidence>
<reference evidence="1" key="1">
    <citation type="submission" date="2022-10" db="EMBL/GenBank/DDBJ databases">
        <title>Roseovarius pelagicus sp. nov., isolated from Arctic seawater.</title>
        <authorList>
            <person name="Hong Y.W."/>
            <person name="Hwang C.Y."/>
        </authorList>
    </citation>
    <scope>NUCLEOTIDE SEQUENCE</scope>
    <source>
        <strain evidence="1">HL-MP18</strain>
    </source>
</reference>
<dbReference type="EMBL" id="CP106738">
    <property type="protein sequence ID" value="UXX84048.1"/>
    <property type="molecule type" value="Genomic_DNA"/>
</dbReference>
<organism evidence="1 2">
    <name type="scientific">Roseovarius pelagicus</name>
    <dbReference type="NCBI Taxonomy" id="2980108"/>
    <lineage>
        <taxon>Bacteria</taxon>
        <taxon>Pseudomonadati</taxon>
        <taxon>Pseudomonadota</taxon>
        <taxon>Alphaproteobacteria</taxon>
        <taxon>Rhodobacterales</taxon>
        <taxon>Roseobacteraceae</taxon>
        <taxon>Roseovarius</taxon>
    </lineage>
</organism>